<reference evidence="1" key="1">
    <citation type="journal article" date="2020" name="Microbiol. Resour. Announc.">
        <title>Complete Genome Sequence of Novel Psychrotolerant Legionella Strain TUM19329, Isolated from Antarctic Lake Sediment.</title>
        <authorList>
            <person name="Shimada S."/>
            <person name="Nakai R."/>
            <person name="Aoki K."/>
            <person name="Shimoeda N."/>
            <person name="Ohno G."/>
            <person name="Miyazaki Y."/>
            <person name="Kudoh S."/>
            <person name="Imura S."/>
            <person name="Watanabe K."/>
            <person name="Ishii Y."/>
            <person name="Tateda K."/>
        </authorList>
    </citation>
    <scope>NUCLEOTIDE SEQUENCE [LARGE SCALE GENOMIC DNA]</scope>
    <source>
        <strain evidence="1">TUM19329</strain>
    </source>
</reference>
<organism evidence="1 2">
    <name type="scientific">Legionella antarctica</name>
    <dbReference type="NCBI Taxonomy" id="2708020"/>
    <lineage>
        <taxon>Bacteria</taxon>
        <taxon>Pseudomonadati</taxon>
        <taxon>Pseudomonadota</taxon>
        <taxon>Gammaproteobacteria</taxon>
        <taxon>Legionellales</taxon>
        <taxon>Legionellaceae</taxon>
        <taxon>Legionella</taxon>
    </lineage>
</organism>
<proteinExistence type="predicted"/>
<dbReference type="EMBL" id="AP022839">
    <property type="protein sequence ID" value="BCA95115.1"/>
    <property type="molecule type" value="Genomic_DNA"/>
</dbReference>
<keyword evidence="2" id="KW-1185">Reference proteome</keyword>
<evidence type="ECO:0000313" key="2">
    <source>
        <dbReference type="Proteomes" id="UP000502894"/>
    </source>
</evidence>
<accession>A0A6F8T362</accession>
<dbReference type="Proteomes" id="UP000502894">
    <property type="component" value="Chromosome"/>
</dbReference>
<evidence type="ECO:0000313" key="1">
    <source>
        <dbReference type="EMBL" id="BCA95115.1"/>
    </source>
</evidence>
<protein>
    <submittedName>
        <fullName evidence="1">Uncharacterized protein</fullName>
    </submittedName>
</protein>
<sequence length="59" mass="6854">MRQRCNLHTYLDGTWATGNLRQFAADTPFANPLYMVYYIFINSINKDHNEVSLDLESIA</sequence>
<name>A0A6F8T362_9GAMM</name>
<gene>
    <name evidence="1" type="ORF">TUM19329_14760</name>
</gene>
<dbReference type="KEGG" id="lant:TUM19329_14760"/>
<dbReference type="AlphaFoldDB" id="A0A6F8T362"/>